<proteinExistence type="predicted"/>
<dbReference type="eggNOG" id="ENOG5033B2N">
    <property type="taxonomic scope" value="Bacteria"/>
</dbReference>
<evidence type="ECO:0008006" key="5">
    <source>
        <dbReference type="Google" id="ProtNLM"/>
    </source>
</evidence>
<feature type="signal peptide" evidence="2">
    <location>
        <begin position="1"/>
        <end position="28"/>
    </location>
</feature>
<feature type="region of interest" description="Disordered" evidence="1">
    <location>
        <begin position="49"/>
        <end position="82"/>
    </location>
</feature>
<name>B4VMC5_9CYAN</name>
<evidence type="ECO:0000256" key="2">
    <source>
        <dbReference type="SAM" id="SignalP"/>
    </source>
</evidence>
<reference evidence="3 4" key="1">
    <citation type="submission" date="2008-07" db="EMBL/GenBank/DDBJ databases">
        <authorList>
            <person name="Tandeau de Marsac N."/>
            <person name="Ferriera S."/>
            <person name="Johnson J."/>
            <person name="Kravitz S."/>
            <person name="Beeson K."/>
            <person name="Sutton G."/>
            <person name="Rogers Y.-H."/>
            <person name="Friedman R."/>
            <person name="Frazier M."/>
            <person name="Venter J.C."/>
        </authorList>
    </citation>
    <scope>NUCLEOTIDE SEQUENCE [LARGE SCALE GENOMIC DNA]</scope>
    <source>
        <strain evidence="3 4">PCC 7420</strain>
    </source>
</reference>
<organism evidence="3 4">
    <name type="scientific">Coleofasciculus chthonoplastes PCC 7420</name>
    <dbReference type="NCBI Taxonomy" id="118168"/>
    <lineage>
        <taxon>Bacteria</taxon>
        <taxon>Bacillati</taxon>
        <taxon>Cyanobacteriota</taxon>
        <taxon>Cyanophyceae</taxon>
        <taxon>Coleofasciculales</taxon>
        <taxon>Coleofasciculaceae</taxon>
        <taxon>Coleofasciculus</taxon>
    </lineage>
</organism>
<gene>
    <name evidence="3" type="ORF">MC7420_1914</name>
</gene>
<keyword evidence="4" id="KW-1185">Reference proteome</keyword>
<evidence type="ECO:0000313" key="3">
    <source>
        <dbReference type="EMBL" id="EDX76911.1"/>
    </source>
</evidence>
<accession>B4VMC5</accession>
<sequence length="296" mass="32236">MNKNMKTSIISGLTLTLALGCSSSPLSANESFSQQANTLDTNRETIASEVSHTKQTSPPDFNDYPATESFSGAPAPVDLSSDPDARRFRTVLREGAQTGPNFAGKYTVVTWGCGTSCQSVAIVDAETGSVYMPGIVAEAGVKHKLGSRLLVVNPPENTPGNRPDWMETSYYVWDGTELREVSTSSSSSSRKEEVDDWTDTFFYAVHPDMKGRSIDPSQELYVREWNALRGVVKNWVGWIESNCGPASSDQDQASVNNVSVREKLADAVFYARHPELNGREIRSGETAIPPKVAESV</sequence>
<dbReference type="STRING" id="118168.MC7420_1914"/>
<protein>
    <recommendedName>
        <fullName evidence="5">Lipoprotein</fullName>
    </recommendedName>
</protein>
<evidence type="ECO:0000313" key="4">
    <source>
        <dbReference type="Proteomes" id="UP000003835"/>
    </source>
</evidence>
<dbReference type="AlphaFoldDB" id="B4VMC5"/>
<feature type="compositionally biased region" description="Polar residues" evidence="1">
    <location>
        <begin position="49"/>
        <end position="59"/>
    </location>
</feature>
<dbReference type="HOGENOM" id="CLU_939121_0_0_3"/>
<dbReference type="PROSITE" id="PS51257">
    <property type="entry name" value="PROKAR_LIPOPROTEIN"/>
    <property type="match status" value="1"/>
</dbReference>
<keyword evidence="2" id="KW-0732">Signal</keyword>
<dbReference type="Proteomes" id="UP000003835">
    <property type="component" value="Unassembled WGS sequence"/>
</dbReference>
<dbReference type="EMBL" id="DS989845">
    <property type="protein sequence ID" value="EDX76911.1"/>
    <property type="molecule type" value="Genomic_DNA"/>
</dbReference>
<evidence type="ECO:0000256" key="1">
    <source>
        <dbReference type="SAM" id="MobiDB-lite"/>
    </source>
</evidence>
<feature type="chain" id="PRO_5002825630" description="Lipoprotein" evidence="2">
    <location>
        <begin position="29"/>
        <end position="296"/>
    </location>
</feature>